<accession>A0A0D7CBH9</accession>
<gene>
    <name evidence="1" type="ORF">SNA_37115</name>
</gene>
<organism evidence="1 2">
    <name type="scientific">Streptomyces natalensis ATCC 27448</name>
    <dbReference type="NCBI Taxonomy" id="1240678"/>
    <lineage>
        <taxon>Bacteria</taxon>
        <taxon>Bacillati</taxon>
        <taxon>Actinomycetota</taxon>
        <taxon>Actinomycetes</taxon>
        <taxon>Kitasatosporales</taxon>
        <taxon>Streptomycetaceae</taxon>
        <taxon>Streptomyces</taxon>
    </lineage>
</organism>
<name>A0A0D7CBH9_9ACTN</name>
<dbReference type="AlphaFoldDB" id="A0A0D7CBH9"/>
<comment type="caution">
    <text evidence="1">The sequence shown here is derived from an EMBL/GenBank/DDBJ whole genome shotgun (WGS) entry which is preliminary data.</text>
</comment>
<evidence type="ECO:0000313" key="1">
    <source>
        <dbReference type="EMBL" id="KIZ13639.1"/>
    </source>
</evidence>
<proteinExistence type="predicted"/>
<keyword evidence="2" id="KW-1185">Reference proteome</keyword>
<dbReference type="Proteomes" id="UP000032458">
    <property type="component" value="Unassembled WGS sequence"/>
</dbReference>
<evidence type="ECO:0000313" key="2">
    <source>
        <dbReference type="Proteomes" id="UP000032458"/>
    </source>
</evidence>
<dbReference type="EMBL" id="JRKI01000062">
    <property type="protein sequence ID" value="KIZ13639.1"/>
    <property type="molecule type" value="Genomic_DNA"/>
</dbReference>
<dbReference type="PATRIC" id="fig|1240678.4.peg.7907"/>
<protein>
    <submittedName>
        <fullName evidence="1">Uncharacterized protein</fullName>
    </submittedName>
</protein>
<sequence>MAEINERGVPHGAGPEHRQVHDYVRILECPGCGHGVLYSFSHDCYLQPWETDEPWDMDWTWRLEPEDLARLRQGLADCPDPLSHRCQCPAHGVLRNERHAAVDQDEARVVLGEDGLPRLRRRTGQQ</sequence>
<reference evidence="1 2" key="1">
    <citation type="submission" date="2014-09" db="EMBL/GenBank/DDBJ databases">
        <title>Draft genome sequence of Streptomyces natalensis ATCC 27448, producer of the antifungal pimaricin.</title>
        <authorList>
            <person name="Mendes M.V."/>
            <person name="Beites T."/>
            <person name="Pires S."/>
            <person name="Santos C.L."/>
            <person name="Moradas-Ferreira P."/>
        </authorList>
    </citation>
    <scope>NUCLEOTIDE SEQUENCE [LARGE SCALE GENOMIC DNA]</scope>
    <source>
        <strain evidence="1 2">ATCC 27448</strain>
    </source>
</reference>